<dbReference type="InterPro" id="IPR003423">
    <property type="entry name" value="OMP_efflux"/>
</dbReference>
<sequence>MARARVGGDRTTSIPRRTKVIDAGLEDIPMNSGYRTAPGRHMSSAAVDPDRGKSLRLARIAPRGTVAAAAAIGLFTAIGMPASAEPLTFDEALALAATTAPQLRASALGVEAASAASAAAGRLPDPQLRFGIDNLPVSGPMAGRFGDDEMTMARIGLMQEVPSRARRRAERAVAEADIDVAAAADAIARREARVAAGVAWLDLHYAGRRLAALEEVLSALEPLWEAAPAGVAAGTDRPAGALTPVLLQAALQDRHSRLMADVARARAELTRWTGDADPAASGPAPDPEIDPAGLRAGLERLPTLQAWRAAGSRADAEVALARSGRRPDWAFEVSYGRRDPMFGDMLSVGASVRLPLFANQRQEPLIAARSADALGVRLEREAAARELRASLDADLADLAARRDQWVRSRDVIVPAARQQADLETASYAAGRAGLADVLNAFTALADARLEALDREAAVARDTVRITLAYRSDDQ</sequence>
<dbReference type="EMBL" id="UXHF01000012">
    <property type="protein sequence ID" value="VDC48938.1"/>
    <property type="molecule type" value="Genomic_DNA"/>
</dbReference>
<comment type="caution">
    <text evidence="2">The sequence shown here is derived from an EMBL/GenBank/DDBJ whole genome shotgun (WGS) entry which is preliminary data.</text>
</comment>
<proteinExistence type="inferred from homology"/>
<dbReference type="GO" id="GO:0015562">
    <property type="term" value="F:efflux transmembrane transporter activity"/>
    <property type="evidence" value="ECO:0007669"/>
    <property type="project" value="InterPro"/>
</dbReference>
<gene>
    <name evidence="2" type="primary">czcC_1</name>
    <name evidence="2" type="ORF">BREV_BREV_00924</name>
</gene>
<dbReference type="Pfam" id="PF02321">
    <property type="entry name" value="OEP"/>
    <property type="match status" value="1"/>
</dbReference>
<protein>
    <submittedName>
        <fullName evidence="2">Cobalt-zinc-cadmium resistance protein CzcC</fullName>
    </submittedName>
</protein>
<dbReference type="SUPFAM" id="SSF56954">
    <property type="entry name" value="Outer membrane efflux proteins (OEP)"/>
    <property type="match status" value="1"/>
</dbReference>
<dbReference type="Gene3D" id="1.20.1600.10">
    <property type="entry name" value="Outer membrane efflux proteins (OEP)"/>
    <property type="match status" value="1"/>
</dbReference>
<evidence type="ECO:0000256" key="1">
    <source>
        <dbReference type="ARBA" id="ARBA00007613"/>
    </source>
</evidence>
<dbReference type="PANTHER" id="PTHR30203:SF24">
    <property type="entry name" value="BLR4935 PROTEIN"/>
    <property type="match status" value="1"/>
</dbReference>
<evidence type="ECO:0000313" key="2">
    <source>
        <dbReference type="EMBL" id="VDC48938.1"/>
    </source>
</evidence>
<organism evidence="2 3">
    <name type="scientific">Brevundimonas mediterranea</name>
    <dbReference type="NCBI Taxonomy" id="74329"/>
    <lineage>
        <taxon>Bacteria</taxon>
        <taxon>Pseudomonadati</taxon>
        <taxon>Pseudomonadota</taxon>
        <taxon>Alphaproteobacteria</taxon>
        <taxon>Caulobacterales</taxon>
        <taxon>Caulobacteraceae</taxon>
        <taxon>Brevundimonas</taxon>
    </lineage>
</organism>
<accession>A0A7Z8Y1M6</accession>
<name>A0A7Z8Y1M6_9CAUL</name>
<keyword evidence="3" id="KW-1185">Reference proteome</keyword>
<dbReference type="AlphaFoldDB" id="A0A7Z8Y1M6"/>
<reference evidence="2 3" key="1">
    <citation type="submission" date="2018-11" db="EMBL/GenBank/DDBJ databases">
        <authorList>
            <person name="Peiro R."/>
            <person name="Begona"/>
            <person name="Cbmso G."/>
            <person name="Lopez M."/>
            <person name="Gonzalez S."/>
            <person name="Sacristan E."/>
            <person name="Castillo E."/>
        </authorList>
    </citation>
    <scope>NUCLEOTIDE SEQUENCE [LARGE SCALE GENOMIC DNA]</scope>
    <source>
        <strain evidence="2">Brev_genome</strain>
    </source>
</reference>
<dbReference type="PANTHER" id="PTHR30203">
    <property type="entry name" value="OUTER MEMBRANE CATION EFFLUX PROTEIN"/>
    <property type="match status" value="1"/>
</dbReference>
<dbReference type="InterPro" id="IPR010131">
    <property type="entry name" value="MdtP/NodT-like"/>
</dbReference>
<evidence type="ECO:0000313" key="3">
    <source>
        <dbReference type="Proteomes" id="UP000289220"/>
    </source>
</evidence>
<dbReference type="RefSeq" id="WP_230307562.1">
    <property type="nucleotide sequence ID" value="NZ_UXHF01000012.1"/>
</dbReference>
<comment type="similarity">
    <text evidence="1">Belongs to the outer membrane factor (OMF) (TC 1.B.17) family.</text>
</comment>
<dbReference type="Proteomes" id="UP000289220">
    <property type="component" value="Unassembled WGS sequence"/>
</dbReference>